<sequence>MNRKVFFVVIIGLIYLYRCFNSNEEKDTYQKIEKLVQKAQSFEGVGYRAGGTTKKGMDCSRLVTTTFKSLDIKLPRSSAGMSTIGTEIPLDKIEKGDLLFFNIDRLKGNINHVGLVTSIEDEVLFIHSTTSKGVIYSSLNENYWKDSFVIAKRIITH</sequence>
<keyword evidence="2" id="KW-0645">Protease</keyword>
<dbReference type="InterPro" id="IPR000064">
    <property type="entry name" value="NLP_P60_dom"/>
</dbReference>
<dbReference type="PROSITE" id="PS51935">
    <property type="entry name" value="NLPC_P60"/>
    <property type="match status" value="1"/>
</dbReference>
<proteinExistence type="inferred from homology"/>
<dbReference type="EMBL" id="SLXM01000015">
    <property type="protein sequence ID" value="TCP21896.1"/>
    <property type="molecule type" value="Genomic_DNA"/>
</dbReference>
<dbReference type="Pfam" id="PF00877">
    <property type="entry name" value="NLPC_P60"/>
    <property type="match status" value="1"/>
</dbReference>
<organism evidence="7 8">
    <name type="scientific">Tenacibaculum skagerrakense</name>
    <dbReference type="NCBI Taxonomy" id="186571"/>
    <lineage>
        <taxon>Bacteria</taxon>
        <taxon>Pseudomonadati</taxon>
        <taxon>Bacteroidota</taxon>
        <taxon>Flavobacteriia</taxon>
        <taxon>Flavobacteriales</taxon>
        <taxon>Flavobacteriaceae</taxon>
        <taxon>Tenacibaculum</taxon>
    </lineage>
</organism>
<dbReference type="AlphaFoldDB" id="A0A4V2SL35"/>
<dbReference type="InterPro" id="IPR052062">
    <property type="entry name" value="Murein_DD/LD_carboxypeptidase"/>
</dbReference>
<dbReference type="SUPFAM" id="SSF54001">
    <property type="entry name" value="Cysteine proteinases"/>
    <property type="match status" value="1"/>
</dbReference>
<comment type="caution">
    <text evidence="7">The sequence shown here is derived from an EMBL/GenBank/DDBJ whole genome shotgun (WGS) entry which is preliminary data.</text>
</comment>
<evidence type="ECO:0000256" key="4">
    <source>
        <dbReference type="ARBA" id="ARBA00022801"/>
    </source>
</evidence>
<evidence type="ECO:0000259" key="6">
    <source>
        <dbReference type="PROSITE" id="PS51935"/>
    </source>
</evidence>
<dbReference type="PANTHER" id="PTHR47360">
    <property type="entry name" value="MUREIN DD-ENDOPEPTIDASE MEPS/MUREIN LD-CARBOXYPEPTIDASE"/>
    <property type="match status" value="1"/>
</dbReference>
<keyword evidence="8" id="KW-1185">Reference proteome</keyword>
<dbReference type="Gene3D" id="3.90.1720.10">
    <property type="entry name" value="endopeptidase domain like (from Nostoc punctiforme)"/>
    <property type="match status" value="1"/>
</dbReference>
<evidence type="ECO:0000256" key="3">
    <source>
        <dbReference type="ARBA" id="ARBA00022729"/>
    </source>
</evidence>
<name>A0A4V2SL35_9FLAO</name>
<keyword evidence="4" id="KW-0378">Hydrolase</keyword>
<evidence type="ECO:0000256" key="1">
    <source>
        <dbReference type="ARBA" id="ARBA00007074"/>
    </source>
</evidence>
<evidence type="ECO:0000256" key="2">
    <source>
        <dbReference type="ARBA" id="ARBA00022670"/>
    </source>
</evidence>
<dbReference type="OrthoDB" id="9807055at2"/>
<keyword evidence="5" id="KW-0788">Thiol protease</keyword>
<evidence type="ECO:0000313" key="8">
    <source>
        <dbReference type="Proteomes" id="UP000294564"/>
    </source>
</evidence>
<evidence type="ECO:0000313" key="7">
    <source>
        <dbReference type="EMBL" id="TCP21896.1"/>
    </source>
</evidence>
<dbReference type="InterPro" id="IPR038765">
    <property type="entry name" value="Papain-like_cys_pep_sf"/>
</dbReference>
<keyword evidence="3" id="KW-0732">Signal</keyword>
<feature type="domain" description="NlpC/P60" evidence="6">
    <location>
        <begin position="29"/>
        <end position="155"/>
    </location>
</feature>
<dbReference type="GO" id="GO:0008234">
    <property type="term" value="F:cysteine-type peptidase activity"/>
    <property type="evidence" value="ECO:0007669"/>
    <property type="project" value="UniProtKB-KW"/>
</dbReference>
<comment type="similarity">
    <text evidence="1">Belongs to the peptidase C40 family.</text>
</comment>
<dbReference type="PANTHER" id="PTHR47360:SF1">
    <property type="entry name" value="ENDOPEPTIDASE NLPC-RELATED"/>
    <property type="match status" value="1"/>
</dbReference>
<accession>A0A4V2SL35</accession>
<gene>
    <name evidence="7" type="ORF">EV195_1159</name>
</gene>
<dbReference type="GO" id="GO:0006508">
    <property type="term" value="P:proteolysis"/>
    <property type="evidence" value="ECO:0007669"/>
    <property type="project" value="UniProtKB-KW"/>
</dbReference>
<evidence type="ECO:0000256" key="5">
    <source>
        <dbReference type="ARBA" id="ARBA00022807"/>
    </source>
</evidence>
<dbReference type="Proteomes" id="UP000294564">
    <property type="component" value="Unassembled WGS sequence"/>
</dbReference>
<protein>
    <submittedName>
        <fullName evidence="7">NlpC/P60 family protein</fullName>
    </submittedName>
</protein>
<reference evidence="7 8" key="1">
    <citation type="submission" date="2019-03" db="EMBL/GenBank/DDBJ databases">
        <title>Genomic Encyclopedia of Type Strains, Phase IV (KMG-IV): sequencing the most valuable type-strain genomes for metagenomic binning, comparative biology and taxonomic classification.</title>
        <authorList>
            <person name="Goeker M."/>
        </authorList>
    </citation>
    <scope>NUCLEOTIDE SEQUENCE [LARGE SCALE GENOMIC DNA]</scope>
    <source>
        <strain evidence="7 8">DSM 14836</strain>
    </source>
</reference>
<dbReference type="RefSeq" id="WP_132795986.1">
    <property type="nucleotide sequence ID" value="NZ_SLXM01000015.1"/>
</dbReference>